<feature type="transmembrane region" description="Helical" evidence="6">
    <location>
        <begin position="16"/>
        <end position="40"/>
    </location>
</feature>
<sequence>MTSDSNPWHHYLNRRMLICAFLGFSSGLPLFILLSLLQAWLSKSGLDVKALGLFALVMFPYTWKFLWSPLMDRFHFGKLGRRRSWMMLTQASLFVAIGGMGMLNPHTQVATIAFMASLVAFLSASQDIVIDAYRREILPDNEQGLGAAINVNAYKVAGMVPGALSLFLADHMSWQAVFWITAGFMLPGLICTLMIKEPAVYGAPPKNLRQAVVLPFQEFIARDGWRGALWVLAFIFLYKLGDSMATALATRFYIDLGFSLTQIGVISKTTSLWASLVGGLVGGIWMVQIGINRALWIFGVVQAVTILGFAWLAQAGPDPLVLAIVIGGEAFGVGLGTAAFVAYIARTTDPRYTATQYALFTSLAAVPRTFINSSVGYIVAETGWFHFFILCFVLALPGMLILFKVAPWNEKSENPVAS</sequence>
<feature type="transmembrane region" description="Helical" evidence="6">
    <location>
        <begin position="46"/>
        <end position="63"/>
    </location>
</feature>
<dbReference type="NCBIfam" id="TIGR00901">
    <property type="entry name" value="2A0125"/>
    <property type="match status" value="1"/>
</dbReference>
<dbReference type="Gene3D" id="1.20.1250.20">
    <property type="entry name" value="MFS general substrate transporter like domains"/>
    <property type="match status" value="2"/>
</dbReference>
<evidence type="ECO:0000313" key="8">
    <source>
        <dbReference type="Proteomes" id="UP000072421"/>
    </source>
</evidence>
<gene>
    <name evidence="7" type="ORF">CFter6_5057</name>
</gene>
<dbReference type="EMBL" id="CP013232">
    <property type="protein sequence ID" value="AMO97627.1"/>
    <property type="molecule type" value="Genomic_DNA"/>
</dbReference>
<keyword evidence="5 6" id="KW-0472">Membrane</keyword>
<dbReference type="AlphaFoldDB" id="A0A127PIQ1"/>
<dbReference type="Pfam" id="PF07690">
    <property type="entry name" value="MFS_1"/>
    <property type="match status" value="1"/>
</dbReference>
<dbReference type="PANTHER" id="PTHR12778:SF10">
    <property type="entry name" value="MAJOR FACILITATOR SUPERFAMILY DOMAIN-CONTAINING PROTEIN 3"/>
    <property type="match status" value="1"/>
</dbReference>
<evidence type="ECO:0000256" key="4">
    <source>
        <dbReference type="ARBA" id="ARBA00022989"/>
    </source>
</evidence>
<dbReference type="RefSeq" id="WP_061541895.1">
    <property type="nucleotide sequence ID" value="NZ_CP013232.1"/>
</dbReference>
<keyword evidence="2" id="KW-0813">Transport</keyword>
<dbReference type="GO" id="GO:0022857">
    <property type="term" value="F:transmembrane transporter activity"/>
    <property type="evidence" value="ECO:0007669"/>
    <property type="project" value="InterPro"/>
</dbReference>
<feature type="transmembrane region" description="Helical" evidence="6">
    <location>
        <begin position="228"/>
        <end position="250"/>
    </location>
</feature>
<feature type="transmembrane region" description="Helical" evidence="6">
    <location>
        <begin position="384"/>
        <end position="403"/>
    </location>
</feature>
<feature type="transmembrane region" description="Helical" evidence="6">
    <location>
        <begin position="320"/>
        <end position="345"/>
    </location>
</feature>
<keyword evidence="3 6" id="KW-0812">Transmembrane</keyword>
<evidence type="ECO:0000313" key="7">
    <source>
        <dbReference type="EMBL" id="AMO97627.1"/>
    </source>
</evidence>
<reference evidence="7 8" key="1">
    <citation type="submission" date="2015-11" db="EMBL/GenBank/DDBJ databases">
        <title>Exploring the genomic traits of fungus-feeding bacterial genus Collimonas.</title>
        <authorList>
            <person name="Song C."/>
            <person name="Schmidt R."/>
            <person name="de Jager V."/>
            <person name="Krzyzanowska D."/>
            <person name="Jongedijk E."/>
            <person name="Cankar K."/>
            <person name="Beekwilder J."/>
            <person name="van Veen A."/>
            <person name="de Boer W."/>
            <person name="van Veen J.A."/>
            <person name="Garbeva P."/>
        </authorList>
    </citation>
    <scope>NUCLEOTIDE SEQUENCE [LARGE SCALE GENOMIC DNA]</scope>
    <source>
        <strain evidence="7 8">Ter6</strain>
    </source>
</reference>
<dbReference type="InterPro" id="IPR036259">
    <property type="entry name" value="MFS_trans_sf"/>
</dbReference>
<dbReference type="SUPFAM" id="SSF103473">
    <property type="entry name" value="MFS general substrate transporter"/>
    <property type="match status" value="1"/>
</dbReference>
<feature type="transmembrane region" description="Helical" evidence="6">
    <location>
        <begin position="84"/>
        <end position="103"/>
    </location>
</feature>
<keyword evidence="4 6" id="KW-1133">Transmembrane helix</keyword>
<comment type="subcellular location">
    <subcellularLocation>
        <location evidence="1">Membrane</location>
        <topology evidence="1">Multi-pass membrane protein</topology>
    </subcellularLocation>
</comment>
<evidence type="ECO:0000256" key="3">
    <source>
        <dbReference type="ARBA" id="ARBA00022692"/>
    </source>
</evidence>
<evidence type="ECO:0000256" key="6">
    <source>
        <dbReference type="SAM" id="Phobius"/>
    </source>
</evidence>
<organism evidence="7">
    <name type="scientific">Collimonas fungivorans</name>
    <dbReference type="NCBI Taxonomy" id="158899"/>
    <lineage>
        <taxon>Bacteria</taxon>
        <taxon>Pseudomonadati</taxon>
        <taxon>Pseudomonadota</taxon>
        <taxon>Betaproteobacteria</taxon>
        <taxon>Burkholderiales</taxon>
        <taxon>Oxalobacteraceae</taxon>
        <taxon>Collimonas</taxon>
    </lineage>
</organism>
<evidence type="ECO:0000256" key="1">
    <source>
        <dbReference type="ARBA" id="ARBA00004141"/>
    </source>
</evidence>
<dbReference type="CDD" id="cd17486">
    <property type="entry name" value="MFS_AmpG_like"/>
    <property type="match status" value="1"/>
</dbReference>
<feature type="transmembrane region" description="Helical" evidence="6">
    <location>
        <begin position="357"/>
        <end position="378"/>
    </location>
</feature>
<dbReference type="InterPro" id="IPR004752">
    <property type="entry name" value="AmpG_permease/AT-1"/>
</dbReference>
<name>A0A127PIQ1_9BURK</name>
<accession>A0A127PIQ1</accession>
<feature type="transmembrane region" description="Helical" evidence="6">
    <location>
        <begin position="294"/>
        <end position="314"/>
    </location>
</feature>
<evidence type="ECO:0000256" key="5">
    <source>
        <dbReference type="ARBA" id="ARBA00023136"/>
    </source>
</evidence>
<dbReference type="PANTHER" id="PTHR12778">
    <property type="entry name" value="SOLUTE CARRIER FAMILY 33 ACETYL-COA TRANSPORTER -RELATED"/>
    <property type="match status" value="1"/>
</dbReference>
<dbReference type="OrthoDB" id="9787815at2"/>
<protein>
    <submittedName>
        <fullName evidence="7">Sugar (And other) transporter family protein</fullName>
    </submittedName>
</protein>
<dbReference type="Proteomes" id="UP000072421">
    <property type="component" value="Chromosome"/>
</dbReference>
<proteinExistence type="predicted"/>
<dbReference type="GO" id="GO:0016020">
    <property type="term" value="C:membrane"/>
    <property type="evidence" value="ECO:0007669"/>
    <property type="project" value="UniProtKB-SubCell"/>
</dbReference>
<dbReference type="PATRIC" id="fig|158899.10.peg.4984"/>
<evidence type="ECO:0000256" key="2">
    <source>
        <dbReference type="ARBA" id="ARBA00022448"/>
    </source>
</evidence>
<dbReference type="InterPro" id="IPR011701">
    <property type="entry name" value="MFS"/>
</dbReference>
<feature type="transmembrane region" description="Helical" evidence="6">
    <location>
        <begin position="270"/>
        <end position="287"/>
    </location>
</feature>
<feature type="transmembrane region" description="Helical" evidence="6">
    <location>
        <begin position="174"/>
        <end position="195"/>
    </location>
</feature>